<dbReference type="Pfam" id="PF13440">
    <property type="entry name" value="Polysacc_synt_3"/>
    <property type="match status" value="1"/>
</dbReference>
<comment type="similarity">
    <text evidence="2">Belongs to the polysaccharide synthase family.</text>
</comment>
<dbReference type="AlphaFoldDB" id="A0A7K0KGR6"/>
<gene>
    <name evidence="8" type="ORF">FYJ73_10715</name>
</gene>
<dbReference type="EMBL" id="VUNG01000029">
    <property type="protein sequence ID" value="MST85127.1"/>
    <property type="molecule type" value="Genomic_DNA"/>
</dbReference>
<keyword evidence="6 7" id="KW-0472">Membrane</keyword>
<evidence type="ECO:0000313" key="9">
    <source>
        <dbReference type="Proteomes" id="UP000438914"/>
    </source>
</evidence>
<dbReference type="InterPro" id="IPR050833">
    <property type="entry name" value="Poly_Biosynth_Transport"/>
</dbReference>
<feature type="transmembrane region" description="Helical" evidence="7">
    <location>
        <begin position="417"/>
        <end position="434"/>
    </location>
</feature>
<dbReference type="Proteomes" id="UP000438914">
    <property type="component" value="Unassembled WGS sequence"/>
</dbReference>
<reference evidence="8 9" key="1">
    <citation type="submission" date="2019-08" db="EMBL/GenBank/DDBJ databases">
        <title>In-depth cultivation of the pig gut microbiome towards novel bacterial diversity and tailored functional studies.</title>
        <authorList>
            <person name="Wylensek D."/>
            <person name="Hitch T.C.A."/>
            <person name="Clavel T."/>
        </authorList>
    </citation>
    <scope>NUCLEOTIDE SEQUENCE [LARGE SCALE GENOMIC DNA]</scope>
    <source>
        <strain evidence="8 9">LKV-178-WT-2A</strain>
    </source>
</reference>
<comment type="subcellular location">
    <subcellularLocation>
        <location evidence="1">Cell membrane</location>
        <topology evidence="1">Multi-pass membrane protein</topology>
    </subcellularLocation>
</comment>
<feature type="transmembrane region" description="Helical" evidence="7">
    <location>
        <begin position="383"/>
        <end position="405"/>
    </location>
</feature>
<dbReference type="RefSeq" id="WP_154534715.1">
    <property type="nucleotide sequence ID" value="NZ_VUNG01000029.1"/>
</dbReference>
<evidence type="ECO:0000313" key="8">
    <source>
        <dbReference type="EMBL" id="MST85127.1"/>
    </source>
</evidence>
<evidence type="ECO:0000256" key="6">
    <source>
        <dbReference type="ARBA" id="ARBA00023136"/>
    </source>
</evidence>
<keyword evidence="4 7" id="KW-0812">Transmembrane</keyword>
<dbReference type="CDD" id="cd13127">
    <property type="entry name" value="MATE_tuaB_like"/>
    <property type="match status" value="1"/>
</dbReference>
<feature type="transmembrane region" description="Helical" evidence="7">
    <location>
        <begin position="326"/>
        <end position="348"/>
    </location>
</feature>
<accession>A0A7K0KGR6</accession>
<dbReference type="PANTHER" id="PTHR30250:SF10">
    <property type="entry name" value="LIPOPOLYSACCHARIDE BIOSYNTHESIS PROTEIN WZXC"/>
    <property type="match status" value="1"/>
</dbReference>
<comment type="caution">
    <text evidence="8">The sequence shown here is derived from an EMBL/GenBank/DDBJ whole genome shotgun (WGS) entry which is preliminary data.</text>
</comment>
<organism evidence="8 9">
    <name type="scientific">Hallella mizrahii</name>
    <dbReference type="NCBI Taxonomy" id="2606637"/>
    <lineage>
        <taxon>Bacteria</taxon>
        <taxon>Pseudomonadati</taxon>
        <taxon>Bacteroidota</taxon>
        <taxon>Bacteroidia</taxon>
        <taxon>Bacteroidales</taxon>
        <taxon>Prevotellaceae</taxon>
        <taxon>Hallella</taxon>
    </lineage>
</organism>
<feature type="transmembrane region" description="Helical" evidence="7">
    <location>
        <begin position="295"/>
        <end position="320"/>
    </location>
</feature>
<feature type="transmembrane region" description="Helical" evidence="7">
    <location>
        <begin position="21"/>
        <end position="39"/>
    </location>
</feature>
<sequence>MAETLKEKTAKGLFWGGMNNFVQQVVGLVFGIILGRLLSPSDYGMIAMITIFSQIANAIQNSGFGAALTNLDHPTDEDYNSVFWFNVTASTTMYVILFFCAPLIADFYHTPALVPLSRYVFLSFVFGSFATAPYAYLFKNFQAKLQTKSGIIAVVSSSVVGAVLAFLGFGYWALATQSLVFVGVSSIMAWHYSAWHPTLHIDYRPAMRMFKFSCKILATTIATQINNNVLNILLGHYFSAHDTGNYNQAYQWDSKCFNLVQGMVNQVAQPVLVDLRSNQGRQLQALRKLMRFTSFIAFPLLLGFGLVAREFIVLAITAKWLPSAELLQLLVISGATIPLVSLLSSLVISEGRSGLYFWITASLGVVEIGLMLLLYPYGIRTMVIAYVLVNIVWLFVWHFFVNRMVGYSLWQFLKDTMPFALAALGVMVATHLLTSAISNLWLLLFSRIIIAVLLYYAVMRVARVKILQECVNFIFKKKR</sequence>
<keyword evidence="9" id="KW-1185">Reference proteome</keyword>
<dbReference type="GO" id="GO:0005886">
    <property type="term" value="C:plasma membrane"/>
    <property type="evidence" value="ECO:0007669"/>
    <property type="project" value="UniProtKB-SubCell"/>
</dbReference>
<evidence type="ECO:0000256" key="4">
    <source>
        <dbReference type="ARBA" id="ARBA00022692"/>
    </source>
</evidence>
<dbReference type="PANTHER" id="PTHR30250">
    <property type="entry name" value="PST FAMILY PREDICTED COLANIC ACID TRANSPORTER"/>
    <property type="match status" value="1"/>
</dbReference>
<keyword evidence="3" id="KW-1003">Cell membrane</keyword>
<feature type="transmembrane region" description="Helical" evidence="7">
    <location>
        <begin position="150"/>
        <end position="173"/>
    </location>
</feature>
<keyword evidence="5 7" id="KW-1133">Transmembrane helix</keyword>
<proteinExistence type="inferred from homology"/>
<feature type="transmembrane region" description="Helical" evidence="7">
    <location>
        <begin position="45"/>
        <end position="71"/>
    </location>
</feature>
<evidence type="ECO:0000256" key="1">
    <source>
        <dbReference type="ARBA" id="ARBA00004651"/>
    </source>
</evidence>
<evidence type="ECO:0000256" key="5">
    <source>
        <dbReference type="ARBA" id="ARBA00022989"/>
    </source>
</evidence>
<feature type="transmembrane region" description="Helical" evidence="7">
    <location>
        <begin position="116"/>
        <end position="138"/>
    </location>
</feature>
<evidence type="ECO:0000256" key="3">
    <source>
        <dbReference type="ARBA" id="ARBA00022475"/>
    </source>
</evidence>
<name>A0A7K0KGR6_9BACT</name>
<feature type="transmembrane region" description="Helical" evidence="7">
    <location>
        <begin position="355"/>
        <end position="377"/>
    </location>
</feature>
<evidence type="ECO:0000256" key="7">
    <source>
        <dbReference type="SAM" id="Phobius"/>
    </source>
</evidence>
<evidence type="ECO:0000256" key="2">
    <source>
        <dbReference type="ARBA" id="ARBA00007430"/>
    </source>
</evidence>
<feature type="transmembrane region" description="Helical" evidence="7">
    <location>
        <begin position="83"/>
        <end position="104"/>
    </location>
</feature>
<feature type="transmembrane region" description="Helical" evidence="7">
    <location>
        <begin position="440"/>
        <end position="458"/>
    </location>
</feature>
<feature type="transmembrane region" description="Helical" evidence="7">
    <location>
        <begin position="179"/>
        <end position="199"/>
    </location>
</feature>
<protein>
    <submittedName>
        <fullName evidence="8">Lipopolysaccharide biosynthesis protein</fullName>
    </submittedName>
</protein>